<dbReference type="EMBL" id="KI657592">
    <property type="protein sequence ID" value="ETN86160.1"/>
    <property type="molecule type" value="Genomic_DNA"/>
</dbReference>
<proteinExistence type="predicted"/>
<gene>
    <name evidence="1" type="ORF">NECAME_06041</name>
</gene>
<name>W2TVP0_NECAM</name>
<evidence type="ECO:0000313" key="2">
    <source>
        <dbReference type="Proteomes" id="UP000053676"/>
    </source>
</evidence>
<keyword evidence="2" id="KW-1185">Reference proteome</keyword>
<protein>
    <submittedName>
        <fullName evidence="1">Uncharacterized protein</fullName>
    </submittedName>
</protein>
<accession>W2TVP0</accession>
<dbReference type="AlphaFoldDB" id="W2TVP0"/>
<organism evidence="1 2">
    <name type="scientific">Necator americanus</name>
    <name type="common">Human hookworm</name>
    <dbReference type="NCBI Taxonomy" id="51031"/>
    <lineage>
        <taxon>Eukaryota</taxon>
        <taxon>Metazoa</taxon>
        <taxon>Ecdysozoa</taxon>
        <taxon>Nematoda</taxon>
        <taxon>Chromadorea</taxon>
        <taxon>Rhabditida</taxon>
        <taxon>Rhabditina</taxon>
        <taxon>Rhabditomorpha</taxon>
        <taxon>Strongyloidea</taxon>
        <taxon>Ancylostomatidae</taxon>
        <taxon>Bunostominae</taxon>
        <taxon>Necator</taxon>
    </lineage>
</organism>
<evidence type="ECO:0000313" key="1">
    <source>
        <dbReference type="EMBL" id="ETN86160.1"/>
    </source>
</evidence>
<dbReference type="Proteomes" id="UP000053676">
    <property type="component" value="Unassembled WGS sequence"/>
</dbReference>
<reference evidence="2" key="1">
    <citation type="journal article" date="2014" name="Nat. Genet.">
        <title>Genome of the human hookworm Necator americanus.</title>
        <authorList>
            <person name="Tang Y.T."/>
            <person name="Gao X."/>
            <person name="Rosa B.A."/>
            <person name="Abubucker S."/>
            <person name="Hallsworth-Pepin K."/>
            <person name="Martin J."/>
            <person name="Tyagi R."/>
            <person name="Heizer E."/>
            <person name="Zhang X."/>
            <person name="Bhonagiri-Palsikar V."/>
            <person name="Minx P."/>
            <person name="Warren W.C."/>
            <person name="Wang Q."/>
            <person name="Zhan B."/>
            <person name="Hotez P.J."/>
            <person name="Sternberg P.W."/>
            <person name="Dougall A."/>
            <person name="Gaze S.T."/>
            <person name="Mulvenna J."/>
            <person name="Sotillo J."/>
            <person name="Ranganathan S."/>
            <person name="Rabelo E.M."/>
            <person name="Wilson R.K."/>
            <person name="Felgner P.L."/>
            <person name="Bethony J."/>
            <person name="Hawdon J.M."/>
            <person name="Gasser R.B."/>
            <person name="Loukas A."/>
            <person name="Mitreva M."/>
        </authorList>
    </citation>
    <scope>NUCLEOTIDE SEQUENCE [LARGE SCALE GENOMIC DNA]</scope>
</reference>
<sequence>MSNVCSVCLPSPPPPLPSAVAAAAAELPPCTCQRDGMISTTGSKVRDLYGAAVAAAAAQSGGFPWLP</sequence>
<dbReference type="KEGG" id="nai:NECAME_06041"/>